<dbReference type="InterPro" id="IPR043502">
    <property type="entry name" value="DNA/RNA_pol_sf"/>
</dbReference>
<reference evidence="3" key="1">
    <citation type="submission" date="2021-06" db="EMBL/GenBank/DDBJ databases">
        <authorList>
            <consortium name="Wellcome Sanger Institute Data Sharing"/>
        </authorList>
    </citation>
    <scope>NUCLEOTIDE SEQUENCE [LARGE SCALE GENOMIC DNA]</scope>
</reference>
<dbReference type="InterPro" id="IPR005135">
    <property type="entry name" value="Endo/exonuclease/phosphatase"/>
</dbReference>
<reference evidence="3" key="2">
    <citation type="submission" date="2025-08" db="UniProtKB">
        <authorList>
            <consortium name="Ensembl"/>
        </authorList>
    </citation>
    <scope>IDENTIFICATION</scope>
</reference>
<evidence type="ECO:0000256" key="1">
    <source>
        <dbReference type="SAM" id="MobiDB-lite"/>
    </source>
</evidence>
<dbReference type="Pfam" id="PF03372">
    <property type="entry name" value="Exo_endo_phos"/>
    <property type="match status" value="1"/>
</dbReference>
<dbReference type="InterPro" id="IPR000477">
    <property type="entry name" value="RT_dom"/>
</dbReference>
<dbReference type="CDD" id="cd01650">
    <property type="entry name" value="RT_nLTR_like"/>
    <property type="match status" value="1"/>
</dbReference>
<dbReference type="GO" id="GO:0003824">
    <property type="term" value="F:catalytic activity"/>
    <property type="evidence" value="ECO:0007669"/>
    <property type="project" value="InterPro"/>
</dbReference>
<protein>
    <recommendedName>
        <fullName evidence="2">Reverse transcriptase domain-containing protein</fullName>
    </recommendedName>
</protein>
<feature type="region of interest" description="Disordered" evidence="1">
    <location>
        <begin position="41"/>
        <end position="70"/>
    </location>
</feature>
<accession>A0A8C4TQA7</accession>
<keyword evidence="4" id="KW-1185">Reference proteome</keyword>
<dbReference type="SUPFAM" id="SSF56672">
    <property type="entry name" value="DNA/RNA polymerases"/>
    <property type="match status" value="1"/>
</dbReference>
<dbReference type="InterPro" id="IPR036691">
    <property type="entry name" value="Endo/exonu/phosph_ase_sf"/>
</dbReference>
<reference evidence="3" key="3">
    <citation type="submission" date="2025-09" db="UniProtKB">
        <authorList>
            <consortium name="Ensembl"/>
        </authorList>
    </citation>
    <scope>IDENTIFICATION</scope>
</reference>
<dbReference type="Proteomes" id="UP000694620">
    <property type="component" value="Chromosome 14"/>
</dbReference>
<organism evidence="3 4">
    <name type="scientific">Erpetoichthys calabaricus</name>
    <name type="common">Rope fish</name>
    <name type="synonym">Calamoichthys calabaricus</name>
    <dbReference type="NCBI Taxonomy" id="27687"/>
    <lineage>
        <taxon>Eukaryota</taxon>
        <taxon>Metazoa</taxon>
        <taxon>Chordata</taxon>
        <taxon>Craniata</taxon>
        <taxon>Vertebrata</taxon>
        <taxon>Euteleostomi</taxon>
        <taxon>Actinopterygii</taxon>
        <taxon>Polypteriformes</taxon>
        <taxon>Polypteridae</taxon>
        <taxon>Erpetoichthys</taxon>
    </lineage>
</organism>
<evidence type="ECO:0000259" key="2">
    <source>
        <dbReference type="PROSITE" id="PS50878"/>
    </source>
</evidence>
<sequence>MLKYSHDKLLLIKQFVQSKWSDCNILKDAGILQRPKYIHRGSGRRHRRAANEKTTGSICSGIRRPSHDPGNRIVSVPNLHYVGINPDCGSVQKEASLCNIALFNSRSLNGKALVLSELITDTKLDILCLTETWQKPNEFASLTEATPIGFTFHSEPRSSRHGGGLAVIIREDLNVKRIPINCPLSFECLALKLTTESGPVSLIVLYRPPKYNASFLSDLIELLTHLSSYSQRIILLGDFNIHIDTPTSKLRNEFLSLLDCFDLTQHVDFPTHCGGHILDLICTSGLSVANIYSTDLGLSDHKAVFFTVSLPLPPLTCKRQISYRNLKNICPSILSGSISDLLLSAPIPSTLDSFVHHYNTALHSALDKTAPLKHKEVSFKRSAPWYNSELRSMKAAGRRLERMSRKTGLTVHIQAFSDHQRAYREALTSAKNTHYGRIIESSHDNPRVLFSVVNKLLEPASGPTTSSTEVCEEFLHFFRNKIKDLNNSTNINTSSVYISPCFPTPSSSFSKFSPVTSAFVNDLLYKMRPTTCVLDPIPTTLLKSCLHAIIPTVTTIINSSLDTGSVPLTFKIASVTPTLKKSGLDADNLNNFRPISHLPFLSKVLERVVASQLTNYLTSNNLMEPFQSGFRARHSCETALLRVTNDLLMAADSGQTSILILLDLSAAFDTVRHDILLFRMENMLGISGTALQWFKSYLTDRQEFVSLGNSRSSSAPVTQGVPQGSVLGPLLFCIYMLPLGHIIRSYGLGYHFYADDTQLYFNVKSGTSSELSQLTTCLSEIKTWMEQNSLKLNCNKTELLQIGTKMQLNKMSSFPVHLGSDLIRPASTVKNLGVIFDSSLTYSAHINHIKKLSYFHLRNISRVRSFLSFSNAEKLVHAFITSRIDYCNSLLAGAPSNLISQLQLIQNSAARVLTRASSSEHITPILLRLHWLPVSYRIEYKILLITYKALNNLAPNYISDLLHHYVPARPLRSSDSGNLVVPVTNLHSMGDRAFSCIAPRLWNDLPKLIRSADSMNSFKKQLKTHLFRKAFSST</sequence>
<evidence type="ECO:0000313" key="4">
    <source>
        <dbReference type="Proteomes" id="UP000694620"/>
    </source>
</evidence>
<dbReference type="Pfam" id="PF00078">
    <property type="entry name" value="RVT_1"/>
    <property type="match status" value="1"/>
</dbReference>
<dbReference type="PANTHER" id="PTHR33332">
    <property type="entry name" value="REVERSE TRANSCRIPTASE DOMAIN-CONTAINING PROTEIN"/>
    <property type="match status" value="1"/>
</dbReference>
<dbReference type="PROSITE" id="PS50878">
    <property type="entry name" value="RT_POL"/>
    <property type="match status" value="1"/>
</dbReference>
<dbReference type="SUPFAM" id="SSF56219">
    <property type="entry name" value="DNase I-like"/>
    <property type="match status" value="1"/>
</dbReference>
<proteinExistence type="predicted"/>
<name>A0A8C4TQA7_ERPCA</name>
<dbReference type="AlphaFoldDB" id="A0A8C4TQA7"/>
<feature type="domain" description="Reverse transcriptase" evidence="2">
    <location>
        <begin position="559"/>
        <end position="822"/>
    </location>
</feature>
<evidence type="ECO:0000313" key="3">
    <source>
        <dbReference type="Ensembl" id="ENSECRP00000032673.1"/>
    </source>
</evidence>
<dbReference type="GeneTree" id="ENSGT01150000286909"/>
<dbReference type="Ensembl" id="ENSECRT00000033396.1">
    <property type="protein sequence ID" value="ENSECRP00000032673.1"/>
    <property type="gene ID" value="ENSECRG00000022139.1"/>
</dbReference>
<dbReference type="Gene3D" id="3.60.10.10">
    <property type="entry name" value="Endonuclease/exonuclease/phosphatase"/>
    <property type="match status" value="1"/>
</dbReference>